<dbReference type="AlphaFoldDB" id="A0A3D9JV76"/>
<dbReference type="EMBL" id="QRDZ01000009">
    <property type="protein sequence ID" value="RED77447.1"/>
    <property type="molecule type" value="Genomic_DNA"/>
</dbReference>
<dbReference type="Pfam" id="PF06133">
    <property type="entry name" value="Com_YlbF"/>
    <property type="match status" value="1"/>
</dbReference>
<evidence type="ECO:0000313" key="2">
    <source>
        <dbReference type="Proteomes" id="UP000256977"/>
    </source>
</evidence>
<dbReference type="Gene3D" id="1.20.1500.10">
    <property type="entry name" value="YheA/YmcA-like"/>
    <property type="match status" value="1"/>
</dbReference>
<organism evidence="1 2">
    <name type="scientific">Cohnella phaseoli</name>
    <dbReference type="NCBI Taxonomy" id="456490"/>
    <lineage>
        <taxon>Bacteria</taxon>
        <taxon>Bacillati</taxon>
        <taxon>Bacillota</taxon>
        <taxon>Bacilli</taxon>
        <taxon>Bacillales</taxon>
        <taxon>Paenibacillaceae</taxon>
        <taxon>Cohnella</taxon>
    </lineage>
</organism>
<reference evidence="1 2" key="1">
    <citation type="submission" date="2018-07" db="EMBL/GenBank/DDBJ databases">
        <title>Genomic Encyclopedia of Type Strains, Phase III (KMG-III): the genomes of soil and plant-associated and newly described type strains.</title>
        <authorList>
            <person name="Whitman W."/>
        </authorList>
    </citation>
    <scope>NUCLEOTIDE SEQUENCE [LARGE SCALE GENOMIC DNA]</scope>
    <source>
        <strain evidence="1 2">CECT 7287</strain>
    </source>
</reference>
<dbReference type="Proteomes" id="UP000256977">
    <property type="component" value="Unassembled WGS sequence"/>
</dbReference>
<protein>
    <submittedName>
        <fullName evidence="1">Cell fate (Sporulation/competence/biofilm development) regulator YlbF (YheA/YmcA/DUF963 family)</fullName>
    </submittedName>
</protein>
<comment type="caution">
    <text evidence="1">The sequence shown here is derived from an EMBL/GenBank/DDBJ whole genome shotgun (WGS) entry which is preliminary data.</text>
</comment>
<dbReference type="InterPro" id="IPR010368">
    <property type="entry name" value="Com_YlbF"/>
</dbReference>
<dbReference type="SUPFAM" id="SSF158622">
    <property type="entry name" value="YheA/YmcA-like"/>
    <property type="match status" value="1"/>
</dbReference>
<dbReference type="OrthoDB" id="2602659at2"/>
<accession>A0A3D9JV76</accession>
<proteinExistence type="predicted"/>
<name>A0A3D9JV76_9BACL</name>
<evidence type="ECO:0000313" key="1">
    <source>
        <dbReference type="EMBL" id="RED77447.1"/>
    </source>
</evidence>
<keyword evidence="2" id="KW-1185">Reference proteome</keyword>
<gene>
    <name evidence="1" type="ORF">DFP98_10958</name>
</gene>
<sequence length="141" mass="16324">MIIKLDSDPIMEKMKELCETLLGQEAYKELRDAIDHFASDEQSLQQYERFMEKHQHLRQKEDAEAELTPEEVSAYEEEERALYDNPIIRKFLYAQREFGQLHNKISQYFTKTVELDRLPEPGDLKKGDCGCGGSCGSGHGH</sequence>
<dbReference type="RefSeq" id="WP_116061069.1">
    <property type="nucleotide sequence ID" value="NZ_QRDZ01000009.1"/>
</dbReference>
<dbReference type="InterPro" id="IPR023378">
    <property type="entry name" value="YheA/YmcA-like_dom_sf"/>
</dbReference>